<dbReference type="InterPro" id="IPR052919">
    <property type="entry name" value="TA_system_RNase"/>
</dbReference>
<dbReference type="PANTHER" id="PTHR36173:SF2">
    <property type="entry name" value="RIBONUCLEASE VAPC16"/>
    <property type="match status" value="1"/>
</dbReference>
<keyword evidence="3" id="KW-1185">Reference proteome</keyword>
<protein>
    <submittedName>
        <fullName evidence="2">Twitching motility protein PilT</fullName>
    </submittedName>
</protein>
<feature type="domain" description="PIN" evidence="1">
    <location>
        <begin position="3"/>
        <end position="123"/>
    </location>
</feature>
<accession>A0ABQ2IE51</accession>
<dbReference type="PANTHER" id="PTHR36173">
    <property type="entry name" value="RIBONUCLEASE VAPC16-RELATED"/>
    <property type="match status" value="1"/>
</dbReference>
<dbReference type="EMBL" id="BMLI01000002">
    <property type="protein sequence ID" value="GGN05134.1"/>
    <property type="molecule type" value="Genomic_DNA"/>
</dbReference>
<name>A0ABQ2IE51_9BACT</name>
<dbReference type="CDD" id="cd09872">
    <property type="entry name" value="PIN_Sll0205-like"/>
    <property type="match status" value="1"/>
</dbReference>
<reference evidence="3" key="1">
    <citation type="journal article" date="2019" name="Int. J. Syst. Evol. Microbiol.">
        <title>The Global Catalogue of Microorganisms (GCM) 10K type strain sequencing project: providing services to taxonomists for standard genome sequencing and annotation.</title>
        <authorList>
            <consortium name="The Broad Institute Genomics Platform"/>
            <consortium name="The Broad Institute Genome Sequencing Center for Infectious Disease"/>
            <person name="Wu L."/>
            <person name="Ma J."/>
        </authorList>
    </citation>
    <scope>NUCLEOTIDE SEQUENCE [LARGE SCALE GENOMIC DNA]</scope>
    <source>
        <strain evidence="3">CGMCC 1.6375</strain>
    </source>
</reference>
<dbReference type="InterPro" id="IPR041705">
    <property type="entry name" value="PIN_Sll0205"/>
</dbReference>
<dbReference type="Gene3D" id="3.40.50.1010">
    <property type="entry name" value="5'-nuclease"/>
    <property type="match status" value="1"/>
</dbReference>
<evidence type="ECO:0000313" key="3">
    <source>
        <dbReference type="Proteomes" id="UP000632339"/>
    </source>
</evidence>
<evidence type="ECO:0000313" key="2">
    <source>
        <dbReference type="EMBL" id="GGN05134.1"/>
    </source>
</evidence>
<dbReference type="SUPFAM" id="SSF88723">
    <property type="entry name" value="PIN domain-like"/>
    <property type="match status" value="1"/>
</dbReference>
<comment type="caution">
    <text evidence="2">The sequence shown here is derived from an EMBL/GenBank/DDBJ whole genome shotgun (WGS) entry which is preliminary data.</text>
</comment>
<evidence type="ECO:0000259" key="1">
    <source>
        <dbReference type="Pfam" id="PF01850"/>
    </source>
</evidence>
<organism evidence="2 3">
    <name type="scientific">Dyadobacter beijingensis</name>
    <dbReference type="NCBI Taxonomy" id="365489"/>
    <lineage>
        <taxon>Bacteria</taxon>
        <taxon>Pseudomonadati</taxon>
        <taxon>Bacteroidota</taxon>
        <taxon>Cytophagia</taxon>
        <taxon>Cytophagales</taxon>
        <taxon>Spirosomataceae</taxon>
        <taxon>Dyadobacter</taxon>
    </lineage>
</organism>
<dbReference type="Pfam" id="PF01850">
    <property type="entry name" value="PIN"/>
    <property type="match status" value="1"/>
</dbReference>
<sequence>MKYLLDTHTLIWTLLEPQKLSVQSFNTIADKTNQIYVSSVNFWEICIKIGCGKLALGSLRPERLPAVCKDWGFQMLVLTPGQASTFSHLTAHYHNDPFDRMLIWQAIRKDLIFITDDRNIRKYTSEGLQVIW</sequence>
<dbReference type="RefSeq" id="WP_019941150.1">
    <property type="nucleotide sequence ID" value="NZ_BMLI01000002.1"/>
</dbReference>
<dbReference type="InterPro" id="IPR029060">
    <property type="entry name" value="PIN-like_dom_sf"/>
</dbReference>
<dbReference type="Proteomes" id="UP000632339">
    <property type="component" value="Unassembled WGS sequence"/>
</dbReference>
<dbReference type="InterPro" id="IPR002716">
    <property type="entry name" value="PIN_dom"/>
</dbReference>
<proteinExistence type="predicted"/>
<gene>
    <name evidence="2" type="ORF">GCM10010967_45310</name>
</gene>